<accession>A0A150FB06</accession>
<dbReference type="OrthoDB" id="2903492at2"/>
<reference evidence="2" key="1">
    <citation type="submission" date="2016-02" db="EMBL/GenBank/DDBJ databases">
        <authorList>
            <person name="Dunlap C."/>
        </authorList>
    </citation>
    <scope>NUCLEOTIDE SEQUENCE [LARGE SCALE GENOMIC DNA]</scope>
    <source>
        <strain evidence="2">NRRL B-41092</strain>
    </source>
</reference>
<comment type="caution">
    <text evidence="1">The sequence shown here is derived from an EMBL/GenBank/DDBJ whole genome shotgun (WGS) entry which is preliminary data.</text>
</comment>
<organism evidence="1 2">
    <name type="scientific">Bacillus nakamurai</name>
    <dbReference type="NCBI Taxonomy" id="1793963"/>
    <lineage>
        <taxon>Bacteria</taxon>
        <taxon>Bacillati</taxon>
        <taxon>Bacillota</taxon>
        <taxon>Bacilli</taxon>
        <taxon>Bacillales</taxon>
        <taxon>Bacillaceae</taxon>
        <taxon>Bacillus</taxon>
    </lineage>
</organism>
<dbReference type="EMBL" id="LSBA01000005">
    <property type="protein sequence ID" value="KXZ22314.1"/>
    <property type="molecule type" value="Genomic_DNA"/>
</dbReference>
<evidence type="ECO:0000313" key="1">
    <source>
        <dbReference type="EMBL" id="KXZ22314.1"/>
    </source>
</evidence>
<sequence length="84" mass="9426">MSIIKVKSVSNNGQIKIEELDVYCNKLSKKNNSVLFKLEECLNKKLLSDPELTEIRDTILTVSGELNRLNDCILTDGDSIEGLQ</sequence>
<dbReference type="AlphaFoldDB" id="A0A150FB06"/>
<dbReference type="Proteomes" id="UP000075430">
    <property type="component" value="Unassembled WGS sequence"/>
</dbReference>
<protein>
    <submittedName>
        <fullName evidence="1">Uncharacterized protein</fullName>
    </submittedName>
</protein>
<dbReference type="RefSeq" id="WP_061520659.1">
    <property type="nucleotide sequence ID" value="NZ_JARLZY010000019.1"/>
</dbReference>
<evidence type="ECO:0000313" key="2">
    <source>
        <dbReference type="Proteomes" id="UP000075430"/>
    </source>
</evidence>
<dbReference type="STRING" id="1793963.AXI58_10000"/>
<name>A0A150FB06_9BACI</name>
<gene>
    <name evidence="1" type="ORF">AXI58_10000</name>
</gene>
<proteinExistence type="predicted"/>
<keyword evidence="2" id="KW-1185">Reference proteome</keyword>